<evidence type="ECO:0000313" key="3">
    <source>
        <dbReference type="Proteomes" id="UP000494165"/>
    </source>
</evidence>
<dbReference type="Pfam" id="PF08240">
    <property type="entry name" value="ADH_N"/>
    <property type="match status" value="1"/>
</dbReference>
<reference evidence="2 3" key="1">
    <citation type="submission" date="2020-04" db="EMBL/GenBank/DDBJ databases">
        <authorList>
            <person name="Alioto T."/>
            <person name="Alioto T."/>
            <person name="Gomez Garrido J."/>
        </authorList>
    </citation>
    <scope>NUCLEOTIDE SEQUENCE [LARGE SCALE GENOMIC DNA]</scope>
</reference>
<dbReference type="InterPro" id="IPR020843">
    <property type="entry name" value="ER"/>
</dbReference>
<dbReference type="InterPro" id="IPR011032">
    <property type="entry name" value="GroES-like_sf"/>
</dbReference>
<dbReference type="SUPFAM" id="SSF50129">
    <property type="entry name" value="GroES-like"/>
    <property type="match status" value="1"/>
</dbReference>
<dbReference type="InterPro" id="IPR013154">
    <property type="entry name" value="ADH-like_N"/>
</dbReference>
<dbReference type="EMBL" id="CADEPI010000157">
    <property type="protein sequence ID" value="CAB3378074.1"/>
    <property type="molecule type" value="Genomic_DNA"/>
</dbReference>
<dbReference type="CDD" id="cd08241">
    <property type="entry name" value="QOR1"/>
    <property type="match status" value="1"/>
</dbReference>
<sequence length="346" mass="37287">MALRRCMVTVVNTGIRRASTFKAAVLKEVGKPLKIEEIKSVKLAKDQVRLKVKKCGVNSADLQVSKGEYHIKPKLPFVPGFEVAGEVLEIGSDVKTLQKGDRVVGLNKDLFSGFAQQCVLNQNDVWLLPGDIKFGEGAALTDAYATALLGLARRAQLQEGDTVLVTAAAGGLGLAAVDLAANVYRAKVIGVCGTEDKASLVREKGAWAALTYSPQHLRAKVEEVTEGKGVKVIFDAVGGHVFQESLNCVAHEGMVVVAGFASKQIPQVETSSLLPKAFSLVGVSLTNYRVSDPEVYRQSVEDVIDMCEQGLISPHISAEFDLENVNEAFEFLRERKSTGKVILDCD</sequence>
<keyword evidence="3" id="KW-1185">Reference proteome</keyword>
<proteinExistence type="predicted"/>
<dbReference type="InterPro" id="IPR036291">
    <property type="entry name" value="NAD(P)-bd_dom_sf"/>
</dbReference>
<gene>
    <name evidence="2" type="ORF">CLODIP_2_CD09409</name>
</gene>
<dbReference type="SMART" id="SM00829">
    <property type="entry name" value="PKS_ER"/>
    <property type="match status" value="1"/>
</dbReference>
<dbReference type="SUPFAM" id="SSF51735">
    <property type="entry name" value="NAD(P)-binding Rossmann-fold domains"/>
    <property type="match status" value="1"/>
</dbReference>
<accession>A0A8S1DAN5</accession>
<dbReference type="AlphaFoldDB" id="A0A8S1DAN5"/>
<dbReference type="Pfam" id="PF00107">
    <property type="entry name" value="ADH_zinc_N"/>
    <property type="match status" value="1"/>
</dbReference>
<name>A0A8S1DAN5_9INSE</name>
<comment type="caution">
    <text evidence="2">The sequence shown here is derived from an EMBL/GenBank/DDBJ whole genome shotgun (WGS) entry which is preliminary data.</text>
</comment>
<organism evidence="2 3">
    <name type="scientific">Cloeon dipterum</name>
    <dbReference type="NCBI Taxonomy" id="197152"/>
    <lineage>
        <taxon>Eukaryota</taxon>
        <taxon>Metazoa</taxon>
        <taxon>Ecdysozoa</taxon>
        <taxon>Arthropoda</taxon>
        <taxon>Hexapoda</taxon>
        <taxon>Insecta</taxon>
        <taxon>Pterygota</taxon>
        <taxon>Palaeoptera</taxon>
        <taxon>Ephemeroptera</taxon>
        <taxon>Pisciforma</taxon>
        <taxon>Baetidae</taxon>
        <taxon>Cloeon</taxon>
    </lineage>
</organism>
<dbReference type="InterPro" id="IPR013149">
    <property type="entry name" value="ADH-like_C"/>
</dbReference>
<evidence type="ECO:0000259" key="1">
    <source>
        <dbReference type="SMART" id="SM00829"/>
    </source>
</evidence>
<dbReference type="GO" id="GO:0005739">
    <property type="term" value="C:mitochondrion"/>
    <property type="evidence" value="ECO:0007669"/>
    <property type="project" value="TreeGrafter"/>
</dbReference>
<dbReference type="Gene3D" id="3.40.50.720">
    <property type="entry name" value="NAD(P)-binding Rossmann-like Domain"/>
    <property type="match status" value="1"/>
</dbReference>
<dbReference type="PANTHER" id="PTHR43677">
    <property type="entry name" value="SHORT-CHAIN DEHYDROGENASE/REDUCTASE"/>
    <property type="match status" value="1"/>
</dbReference>
<evidence type="ECO:0000313" key="2">
    <source>
        <dbReference type="EMBL" id="CAB3378074.1"/>
    </source>
</evidence>
<dbReference type="InterPro" id="IPR051397">
    <property type="entry name" value="Zn-ADH-like_protein"/>
</dbReference>
<protein>
    <recommendedName>
        <fullName evidence="1">Enoyl reductase (ER) domain-containing protein</fullName>
    </recommendedName>
</protein>
<dbReference type="GO" id="GO:0016491">
    <property type="term" value="F:oxidoreductase activity"/>
    <property type="evidence" value="ECO:0007669"/>
    <property type="project" value="InterPro"/>
</dbReference>
<dbReference type="OrthoDB" id="3509362at2759"/>
<feature type="domain" description="Enoyl reductase (ER)" evidence="1">
    <location>
        <begin position="30"/>
        <end position="343"/>
    </location>
</feature>
<dbReference type="PANTHER" id="PTHR43677:SF4">
    <property type="entry name" value="QUINONE OXIDOREDUCTASE-LIKE PROTEIN 2"/>
    <property type="match status" value="1"/>
</dbReference>
<dbReference type="Gene3D" id="3.90.180.10">
    <property type="entry name" value="Medium-chain alcohol dehydrogenases, catalytic domain"/>
    <property type="match status" value="1"/>
</dbReference>
<dbReference type="Proteomes" id="UP000494165">
    <property type="component" value="Unassembled WGS sequence"/>
</dbReference>